<name>A0ABN8M9J6_9CNID</name>
<evidence type="ECO:0000256" key="1">
    <source>
        <dbReference type="ARBA" id="ARBA00006484"/>
    </source>
</evidence>
<dbReference type="PRINTS" id="PR00081">
    <property type="entry name" value="GDHRDH"/>
</dbReference>
<dbReference type="PROSITE" id="PS00061">
    <property type="entry name" value="ADH_SHORT"/>
    <property type="match status" value="1"/>
</dbReference>
<dbReference type="EMBL" id="CALNXI010000314">
    <property type="protein sequence ID" value="CAH3024684.1"/>
    <property type="molecule type" value="Genomic_DNA"/>
</dbReference>
<dbReference type="InterPro" id="IPR020904">
    <property type="entry name" value="Sc_DH/Rdtase_CS"/>
</dbReference>
<dbReference type="PRINTS" id="PR00080">
    <property type="entry name" value="SDRFAMILY"/>
</dbReference>
<dbReference type="Pfam" id="PF00106">
    <property type="entry name" value="adh_short"/>
    <property type="match status" value="1"/>
</dbReference>
<dbReference type="PANTHER" id="PTHR43391">
    <property type="entry name" value="RETINOL DEHYDROGENASE-RELATED"/>
    <property type="match status" value="1"/>
</dbReference>
<proteinExistence type="inferred from homology"/>
<dbReference type="InterPro" id="IPR002347">
    <property type="entry name" value="SDR_fam"/>
</dbReference>
<organism evidence="4 5">
    <name type="scientific">Porites evermanni</name>
    <dbReference type="NCBI Taxonomy" id="104178"/>
    <lineage>
        <taxon>Eukaryota</taxon>
        <taxon>Metazoa</taxon>
        <taxon>Cnidaria</taxon>
        <taxon>Anthozoa</taxon>
        <taxon>Hexacorallia</taxon>
        <taxon>Scleractinia</taxon>
        <taxon>Fungiina</taxon>
        <taxon>Poritidae</taxon>
        <taxon>Porites</taxon>
    </lineage>
</organism>
<dbReference type="Proteomes" id="UP001159427">
    <property type="component" value="Unassembled WGS sequence"/>
</dbReference>
<sequence length="287" mass="31211">MAPKIVLVTGCSTGIGLYTALLLASDKQKRFVVYATLRNLAKKGELEEKGKDFLDDTLIIKAMDVCSDESVDEVVQDLLSTHQRIDILINNAGVGLLGPLETQTMEVARSVFETNFFGVLRLTKAVLPCMKSKRDGHIICVTSVGGISGVPFNGVYCASKFAVEGLVESLAPMLKTFNVKCSLIEPGPVATSFGANLRSNDKEADSPPIDDETKQLLENLTKKISTAFTTVVQTPDEVAQVIQEAILAEQPHLRYQTNKNYAAATAAKLTDPTGDKPIELMHQRYFS</sequence>
<keyword evidence="2" id="KW-0560">Oxidoreductase</keyword>
<dbReference type="SUPFAM" id="SSF51735">
    <property type="entry name" value="NAD(P)-binding Rossmann-fold domains"/>
    <property type="match status" value="1"/>
</dbReference>
<comment type="caution">
    <text evidence="4">The sequence shown here is derived from an EMBL/GenBank/DDBJ whole genome shotgun (WGS) entry which is preliminary data.</text>
</comment>
<evidence type="ECO:0000256" key="2">
    <source>
        <dbReference type="ARBA" id="ARBA00023002"/>
    </source>
</evidence>
<keyword evidence="5" id="KW-1185">Reference proteome</keyword>
<protein>
    <recommendedName>
        <fullName evidence="6">Retinol dehydrogenase 8</fullName>
    </recommendedName>
</protein>
<comment type="similarity">
    <text evidence="1 3">Belongs to the short-chain dehydrogenases/reductases (SDR) family.</text>
</comment>
<dbReference type="PANTHER" id="PTHR43391:SF86">
    <property type="entry name" value="SHORT-CHAIN DEHYDROGENASE_REDUCTASE FAMILY PROTEIN"/>
    <property type="match status" value="1"/>
</dbReference>
<reference evidence="4 5" key="1">
    <citation type="submission" date="2022-05" db="EMBL/GenBank/DDBJ databases">
        <authorList>
            <consortium name="Genoscope - CEA"/>
            <person name="William W."/>
        </authorList>
    </citation>
    <scope>NUCLEOTIDE SEQUENCE [LARGE SCALE GENOMIC DNA]</scope>
</reference>
<accession>A0ABN8M9J6</accession>
<dbReference type="Gene3D" id="3.40.50.720">
    <property type="entry name" value="NAD(P)-binding Rossmann-like Domain"/>
    <property type="match status" value="1"/>
</dbReference>
<evidence type="ECO:0000313" key="4">
    <source>
        <dbReference type="EMBL" id="CAH3024684.1"/>
    </source>
</evidence>
<evidence type="ECO:0000256" key="3">
    <source>
        <dbReference type="RuleBase" id="RU000363"/>
    </source>
</evidence>
<dbReference type="InterPro" id="IPR036291">
    <property type="entry name" value="NAD(P)-bd_dom_sf"/>
</dbReference>
<evidence type="ECO:0000313" key="5">
    <source>
        <dbReference type="Proteomes" id="UP001159427"/>
    </source>
</evidence>
<evidence type="ECO:0008006" key="6">
    <source>
        <dbReference type="Google" id="ProtNLM"/>
    </source>
</evidence>
<gene>
    <name evidence="4" type="ORF">PEVE_00023665</name>
</gene>